<reference evidence="3" key="1">
    <citation type="submission" date="2022-07" db="EMBL/GenBank/DDBJ databases">
        <authorList>
            <person name="Macas J."/>
            <person name="Novak P."/>
            <person name="Neumann P."/>
        </authorList>
    </citation>
    <scope>NUCLEOTIDE SEQUENCE</scope>
</reference>
<dbReference type="Gene3D" id="2.30.30.140">
    <property type="match status" value="1"/>
</dbReference>
<dbReference type="PANTHER" id="PTHR31917">
    <property type="entry name" value="AGENET DOMAIN-CONTAINING PROTEIN-RELATED"/>
    <property type="match status" value="1"/>
</dbReference>
<organism evidence="3 4">
    <name type="scientific">Cuscuta europaea</name>
    <name type="common">European dodder</name>
    <dbReference type="NCBI Taxonomy" id="41803"/>
    <lineage>
        <taxon>Eukaryota</taxon>
        <taxon>Viridiplantae</taxon>
        <taxon>Streptophyta</taxon>
        <taxon>Embryophyta</taxon>
        <taxon>Tracheophyta</taxon>
        <taxon>Spermatophyta</taxon>
        <taxon>Magnoliopsida</taxon>
        <taxon>eudicotyledons</taxon>
        <taxon>Gunneridae</taxon>
        <taxon>Pentapetalae</taxon>
        <taxon>asterids</taxon>
        <taxon>lamiids</taxon>
        <taxon>Solanales</taxon>
        <taxon>Convolvulaceae</taxon>
        <taxon>Cuscuteae</taxon>
        <taxon>Cuscuta</taxon>
        <taxon>Cuscuta subgen. Cuscuta</taxon>
    </lineage>
</organism>
<accession>A0A9P0Z5D0</accession>
<proteinExistence type="predicted"/>
<dbReference type="AlphaFoldDB" id="A0A9P0Z5D0"/>
<dbReference type="OrthoDB" id="2020707at2759"/>
<comment type="caution">
    <text evidence="3">The sequence shown here is derived from an EMBL/GenBank/DDBJ whole genome shotgun (WGS) entry which is preliminary data.</text>
</comment>
<dbReference type="InterPro" id="IPR008395">
    <property type="entry name" value="Agenet-like_dom"/>
</dbReference>
<feature type="domain" description="Agenet" evidence="2">
    <location>
        <begin position="112"/>
        <end position="168"/>
    </location>
</feature>
<evidence type="ECO:0000313" key="3">
    <source>
        <dbReference type="EMBL" id="CAH9087576.1"/>
    </source>
</evidence>
<dbReference type="InterPro" id="IPR014002">
    <property type="entry name" value="Agenet_dom_plant"/>
</dbReference>
<dbReference type="Pfam" id="PF05641">
    <property type="entry name" value="Agenet"/>
    <property type="match status" value="3"/>
</dbReference>
<dbReference type="PANTHER" id="PTHR31917:SF147">
    <property type="entry name" value="AGENET DOMAIN-CONTAINING PROTEIN"/>
    <property type="match status" value="1"/>
</dbReference>
<name>A0A9P0Z5D0_CUSEU</name>
<dbReference type="EMBL" id="CAMAPE010000019">
    <property type="protein sequence ID" value="CAH9087576.1"/>
    <property type="molecule type" value="Genomic_DNA"/>
</dbReference>
<dbReference type="CDD" id="cd20406">
    <property type="entry name" value="Tudor_Agenet_AtDUF_rpt2_4"/>
    <property type="match status" value="2"/>
</dbReference>
<gene>
    <name evidence="3" type="ORF">CEURO_LOCUS10102</name>
</gene>
<protein>
    <recommendedName>
        <fullName evidence="2">Agenet domain-containing protein</fullName>
    </recommendedName>
</protein>
<evidence type="ECO:0000313" key="4">
    <source>
        <dbReference type="Proteomes" id="UP001152484"/>
    </source>
</evidence>
<sequence length="348" mass="40023">MDERKALVSISAFPHPISMGDNFEEILNTYFTNGADVEISSNDDGFRGAWYEGKVIRAVSKKAKKTHSKKEKRVEVVVEYETLMADEAGKVPLQETVDIVQVRPRQLREGLRRFKSSEEVDAYYNDGWWEGIVIATLEGGKYSVFFRATREQLDFAGSELRLHREWANGEWIPRMGDGDAEENEISKEEKPNNDVSRQIFHQGMMVEVSSDEEGYDGAWFVATVVKQLGSGNYIVEYQSLRNDDDTAFVQEEVDHMHIRPCPPNTGRVKSFKVFDKVDALYNDGWWVGTIYKVLRGNNKYIVYFSNTKEELTFKHADLRQHQDWVNGKWKRAPKDKKLPSSISIKSKG</sequence>
<feature type="region of interest" description="Disordered" evidence="1">
    <location>
        <begin position="173"/>
        <end position="192"/>
    </location>
</feature>
<feature type="domain" description="Agenet" evidence="2">
    <location>
        <begin position="29"/>
        <end position="110"/>
    </location>
</feature>
<feature type="domain" description="Agenet" evidence="2">
    <location>
        <begin position="269"/>
        <end position="326"/>
    </location>
</feature>
<keyword evidence="4" id="KW-1185">Reference proteome</keyword>
<feature type="domain" description="Agenet" evidence="2">
    <location>
        <begin position="198"/>
        <end position="266"/>
    </location>
</feature>
<dbReference type="Proteomes" id="UP001152484">
    <property type="component" value="Unassembled WGS sequence"/>
</dbReference>
<evidence type="ECO:0000259" key="2">
    <source>
        <dbReference type="SMART" id="SM00743"/>
    </source>
</evidence>
<dbReference type="SMART" id="SM00743">
    <property type="entry name" value="Agenet"/>
    <property type="match status" value="4"/>
</dbReference>
<dbReference type="CDD" id="cd20405">
    <property type="entry name" value="Tudor_Agenet_AtDUF_rpt1_3"/>
    <property type="match status" value="2"/>
</dbReference>
<evidence type="ECO:0000256" key="1">
    <source>
        <dbReference type="SAM" id="MobiDB-lite"/>
    </source>
</evidence>